<dbReference type="EMBL" id="JYDL01000073">
    <property type="protein sequence ID" value="KRX18376.1"/>
    <property type="molecule type" value="Genomic_DNA"/>
</dbReference>
<name>A0A0V0RV70_9BILA</name>
<dbReference type="AlphaFoldDB" id="A0A0V0RV70"/>
<evidence type="ECO:0000313" key="1">
    <source>
        <dbReference type="EMBL" id="KRX18376.1"/>
    </source>
</evidence>
<protein>
    <submittedName>
        <fullName evidence="1">Uncharacterized protein</fullName>
    </submittedName>
</protein>
<reference evidence="1 2" key="1">
    <citation type="submission" date="2015-01" db="EMBL/GenBank/DDBJ databases">
        <title>Evolution of Trichinella species and genotypes.</title>
        <authorList>
            <person name="Korhonen P.K."/>
            <person name="Edoardo P."/>
            <person name="Giuseppe L.R."/>
            <person name="Gasser R.B."/>
        </authorList>
    </citation>
    <scope>NUCLEOTIDE SEQUENCE [LARGE SCALE GENOMIC DNA]</scope>
    <source>
        <strain evidence="1">ISS37</strain>
    </source>
</reference>
<accession>A0A0V0RV70</accession>
<organism evidence="1 2">
    <name type="scientific">Trichinella nelsoni</name>
    <dbReference type="NCBI Taxonomy" id="6336"/>
    <lineage>
        <taxon>Eukaryota</taxon>
        <taxon>Metazoa</taxon>
        <taxon>Ecdysozoa</taxon>
        <taxon>Nematoda</taxon>
        <taxon>Enoplea</taxon>
        <taxon>Dorylaimia</taxon>
        <taxon>Trichinellida</taxon>
        <taxon>Trichinellidae</taxon>
        <taxon>Trichinella</taxon>
    </lineage>
</organism>
<dbReference type="Proteomes" id="UP000054630">
    <property type="component" value="Unassembled WGS sequence"/>
</dbReference>
<keyword evidence="2" id="KW-1185">Reference proteome</keyword>
<sequence>MFPCYWIHLHVLHQSSSIFELRVSRSSKKSSIFSTASLMSTIGQRFSPSRSVCALLHYPKYLSDRQWLMSPNATEE</sequence>
<dbReference type="OrthoDB" id="5938393at2759"/>
<proteinExistence type="predicted"/>
<evidence type="ECO:0000313" key="2">
    <source>
        <dbReference type="Proteomes" id="UP000054630"/>
    </source>
</evidence>
<gene>
    <name evidence="1" type="ORF">T07_10364</name>
</gene>
<comment type="caution">
    <text evidence="1">The sequence shown here is derived from an EMBL/GenBank/DDBJ whole genome shotgun (WGS) entry which is preliminary data.</text>
</comment>